<keyword evidence="8" id="KW-0804">Transcription</keyword>
<dbReference type="GO" id="GO:0006281">
    <property type="term" value="P:DNA repair"/>
    <property type="evidence" value="ECO:0007669"/>
    <property type="project" value="UniProtKB-KW"/>
</dbReference>
<dbReference type="InterPro" id="IPR014048">
    <property type="entry name" value="MethylDNA_cys_MeTrfase_DNA-bd"/>
</dbReference>
<dbReference type="FunFam" id="1.10.10.10:FF:000214">
    <property type="entry name" value="Methylated-DNA--protein-cysteine methyltransferase"/>
    <property type="match status" value="1"/>
</dbReference>
<evidence type="ECO:0000313" key="13">
    <source>
        <dbReference type="EMBL" id="SIT79863.1"/>
    </source>
</evidence>
<dbReference type="PROSITE" id="PS00374">
    <property type="entry name" value="MGMT"/>
    <property type="match status" value="1"/>
</dbReference>
<evidence type="ECO:0000256" key="4">
    <source>
        <dbReference type="ARBA" id="ARBA00022603"/>
    </source>
</evidence>
<dbReference type="EC" id="2.1.1.63" evidence="3"/>
<dbReference type="Gene3D" id="1.10.10.10">
    <property type="entry name" value="Winged helix-like DNA-binding domain superfamily/Winged helix DNA-binding domain"/>
    <property type="match status" value="1"/>
</dbReference>
<evidence type="ECO:0000256" key="9">
    <source>
        <dbReference type="ARBA" id="ARBA00023204"/>
    </source>
</evidence>
<evidence type="ECO:0000256" key="1">
    <source>
        <dbReference type="ARBA" id="ARBA00001286"/>
    </source>
</evidence>
<dbReference type="InterPro" id="IPR018060">
    <property type="entry name" value="HTH_AraC"/>
</dbReference>
<dbReference type="GO" id="GO:0032259">
    <property type="term" value="P:methylation"/>
    <property type="evidence" value="ECO:0007669"/>
    <property type="project" value="UniProtKB-KW"/>
</dbReference>
<evidence type="ECO:0000256" key="3">
    <source>
        <dbReference type="ARBA" id="ARBA00011918"/>
    </source>
</evidence>
<comment type="catalytic activity">
    <reaction evidence="10">
        <text>a 6-O-methyl-2'-deoxyguanosine in DNA + L-cysteinyl-[protein] = S-methyl-L-cysteinyl-[protein] + a 2'-deoxyguanosine in DNA</text>
        <dbReference type="Rhea" id="RHEA:24000"/>
        <dbReference type="Rhea" id="RHEA-COMP:10131"/>
        <dbReference type="Rhea" id="RHEA-COMP:10132"/>
        <dbReference type="Rhea" id="RHEA-COMP:11367"/>
        <dbReference type="Rhea" id="RHEA-COMP:11368"/>
        <dbReference type="ChEBI" id="CHEBI:29950"/>
        <dbReference type="ChEBI" id="CHEBI:82612"/>
        <dbReference type="ChEBI" id="CHEBI:85445"/>
        <dbReference type="ChEBI" id="CHEBI:85448"/>
        <dbReference type="EC" id="2.1.1.63"/>
    </reaction>
</comment>
<dbReference type="InterPro" id="IPR036217">
    <property type="entry name" value="MethylDNA_cys_MeTrfase_DNAb"/>
</dbReference>
<dbReference type="SUPFAM" id="SSF53155">
    <property type="entry name" value="Methylated DNA-protein cysteine methyltransferase domain"/>
    <property type="match status" value="1"/>
</dbReference>
<evidence type="ECO:0000256" key="7">
    <source>
        <dbReference type="ARBA" id="ARBA00023015"/>
    </source>
</evidence>
<keyword evidence="5 13" id="KW-0808">Transferase</keyword>
<name>A0A1R3WNN9_9RHOB</name>
<dbReference type="SMART" id="SM00342">
    <property type="entry name" value="HTH_ARAC"/>
    <property type="match status" value="1"/>
</dbReference>
<dbReference type="PANTHER" id="PTHR10815:SF13">
    <property type="entry name" value="METHYLATED-DNA--PROTEIN-CYSTEINE METHYLTRANSFERASE"/>
    <property type="match status" value="1"/>
</dbReference>
<keyword evidence="9" id="KW-0234">DNA repair</keyword>
<dbReference type="Pfam" id="PF12833">
    <property type="entry name" value="HTH_18"/>
    <property type="match status" value="1"/>
</dbReference>
<dbReference type="Proteomes" id="UP000192455">
    <property type="component" value="Unassembled WGS sequence"/>
</dbReference>
<evidence type="ECO:0000259" key="12">
    <source>
        <dbReference type="PROSITE" id="PS01124"/>
    </source>
</evidence>
<proteinExistence type="inferred from homology"/>
<dbReference type="InterPro" id="IPR036388">
    <property type="entry name" value="WH-like_DNA-bd_sf"/>
</dbReference>
<keyword evidence="6" id="KW-0227">DNA damage</keyword>
<dbReference type="GO" id="GO:0043565">
    <property type="term" value="F:sequence-specific DNA binding"/>
    <property type="evidence" value="ECO:0007669"/>
    <property type="project" value="InterPro"/>
</dbReference>
<accession>A0A1R3WNN9</accession>
<dbReference type="AlphaFoldDB" id="A0A1R3WNN9"/>
<dbReference type="Pfam" id="PF01035">
    <property type="entry name" value="DNA_binding_1"/>
    <property type="match status" value="1"/>
</dbReference>
<dbReference type="CDD" id="cd06445">
    <property type="entry name" value="ATase"/>
    <property type="match status" value="1"/>
</dbReference>
<feature type="domain" description="HTH araC/xylS-type" evidence="12">
    <location>
        <begin position="37"/>
        <end position="133"/>
    </location>
</feature>
<dbReference type="GO" id="GO:0003908">
    <property type="term" value="F:methylated-DNA-[protein]-cysteine S-methyltransferase activity"/>
    <property type="evidence" value="ECO:0007669"/>
    <property type="project" value="UniProtKB-EC"/>
</dbReference>
<dbReference type="EMBL" id="FTPS01000001">
    <property type="protein sequence ID" value="SIT79863.1"/>
    <property type="molecule type" value="Genomic_DNA"/>
</dbReference>
<evidence type="ECO:0000313" key="14">
    <source>
        <dbReference type="Proteomes" id="UP000192455"/>
    </source>
</evidence>
<dbReference type="PANTHER" id="PTHR10815">
    <property type="entry name" value="METHYLATED-DNA--PROTEIN-CYSTEINE METHYLTRANSFERASE"/>
    <property type="match status" value="1"/>
</dbReference>
<evidence type="ECO:0000256" key="11">
    <source>
        <dbReference type="SAM" id="MobiDB-lite"/>
    </source>
</evidence>
<protein>
    <recommendedName>
        <fullName evidence="3">methylated-DNA--[protein]-cysteine S-methyltransferase</fullName>
        <ecNumber evidence="3">2.1.1.63</ecNumber>
    </recommendedName>
</protein>
<dbReference type="Gene3D" id="3.30.160.70">
    <property type="entry name" value="Methylated DNA-protein cysteine methyltransferase domain"/>
    <property type="match status" value="1"/>
</dbReference>
<dbReference type="InterPro" id="IPR036631">
    <property type="entry name" value="MGMT_N_sf"/>
</dbReference>
<keyword evidence="14" id="KW-1185">Reference proteome</keyword>
<sequence>MRMRAGYIRAMNQINQTPKPVTGGPAESGNYHYGVIRRAIEEIDAGGEDLSLDELATRMGMSAAHFQRVFSAWAGVSPKRYQQYLRLGYAKELLRGNQATLEVAQAVGLSGSGRLHDLFLRWEAMTPGDYARKGAGLVIRHGWVESPFGDALLMASDRGLCAIGFAGDSGREAIAANLAARWPEARFHADPDAIAPLAQAVFGGRGEIRLQLIGAPFQIKVWEALLTLPPGEVTTYSEVARAIGNPRAVRAVGSAIGRNPLSWLIPCHRVLRKSGALGGYEWGLPLKRAMLAFEGARQDAAFPQAPPGSDSPKPGISPLEPAPRSHAIEKG</sequence>
<dbReference type="STRING" id="515897.SAMN05421849_1212"/>
<dbReference type="InterPro" id="IPR009057">
    <property type="entry name" value="Homeodomain-like_sf"/>
</dbReference>
<dbReference type="Gene3D" id="1.10.10.60">
    <property type="entry name" value="Homeodomain-like"/>
    <property type="match status" value="1"/>
</dbReference>
<dbReference type="PROSITE" id="PS01124">
    <property type="entry name" value="HTH_ARAC_FAMILY_2"/>
    <property type="match status" value="1"/>
</dbReference>
<evidence type="ECO:0000256" key="6">
    <source>
        <dbReference type="ARBA" id="ARBA00022763"/>
    </source>
</evidence>
<evidence type="ECO:0000256" key="2">
    <source>
        <dbReference type="ARBA" id="ARBA00008711"/>
    </source>
</evidence>
<evidence type="ECO:0000256" key="8">
    <source>
        <dbReference type="ARBA" id="ARBA00023163"/>
    </source>
</evidence>
<dbReference type="SUPFAM" id="SSF46689">
    <property type="entry name" value="Homeodomain-like"/>
    <property type="match status" value="1"/>
</dbReference>
<gene>
    <name evidence="13" type="ORF">SAMN05421849_1212</name>
</gene>
<evidence type="ECO:0000256" key="5">
    <source>
        <dbReference type="ARBA" id="ARBA00022679"/>
    </source>
</evidence>
<dbReference type="SUPFAM" id="SSF46767">
    <property type="entry name" value="Methylated DNA-protein cysteine methyltransferase, C-terminal domain"/>
    <property type="match status" value="1"/>
</dbReference>
<reference evidence="13 14" key="1">
    <citation type="submission" date="2017-01" db="EMBL/GenBank/DDBJ databases">
        <authorList>
            <person name="Mah S.A."/>
            <person name="Swanson W.J."/>
            <person name="Moy G.W."/>
            <person name="Vacquier V.D."/>
        </authorList>
    </citation>
    <scope>NUCLEOTIDE SEQUENCE [LARGE SCALE GENOMIC DNA]</scope>
    <source>
        <strain evidence="13 14">DSM 21219</strain>
    </source>
</reference>
<comment type="catalytic activity">
    <reaction evidence="1">
        <text>a 4-O-methyl-thymidine in DNA + L-cysteinyl-[protein] = a thymidine in DNA + S-methyl-L-cysteinyl-[protein]</text>
        <dbReference type="Rhea" id="RHEA:53428"/>
        <dbReference type="Rhea" id="RHEA-COMP:10131"/>
        <dbReference type="Rhea" id="RHEA-COMP:10132"/>
        <dbReference type="Rhea" id="RHEA-COMP:13555"/>
        <dbReference type="Rhea" id="RHEA-COMP:13556"/>
        <dbReference type="ChEBI" id="CHEBI:29950"/>
        <dbReference type="ChEBI" id="CHEBI:82612"/>
        <dbReference type="ChEBI" id="CHEBI:137386"/>
        <dbReference type="ChEBI" id="CHEBI:137387"/>
        <dbReference type="EC" id="2.1.1.63"/>
    </reaction>
</comment>
<dbReference type="NCBIfam" id="TIGR00589">
    <property type="entry name" value="ogt"/>
    <property type="match status" value="1"/>
</dbReference>
<evidence type="ECO:0000256" key="10">
    <source>
        <dbReference type="ARBA" id="ARBA00049348"/>
    </source>
</evidence>
<keyword evidence="4 13" id="KW-0489">Methyltransferase</keyword>
<comment type="similarity">
    <text evidence="2">Belongs to the MGMT family.</text>
</comment>
<dbReference type="GO" id="GO:0003700">
    <property type="term" value="F:DNA-binding transcription factor activity"/>
    <property type="evidence" value="ECO:0007669"/>
    <property type="project" value="InterPro"/>
</dbReference>
<feature type="region of interest" description="Disordered" evidence="11">
    <location>
        <begin position="300"/>
        <end position="331"/>
    </location>
</feature>
<organism evidence="13 14">
    <name type="scientific">Pontibaca methylaminivorans</name>
    <dbReference type="NCBI Taxonomy" id="515897"/>
    <lineage>
        <taxon>Bacteria</taxon>
        <taxon>Pseudomonadati</taxon>
        <taxon>Pseudomonadota</taxon>
        <taxon>Alphaproteobacteria</taxon>
        <taxon>Rhodobacterales</taxon>
        <taxon>Roseobacteraceae</taxon>
        <taxon>Pontibaca</taxon>
    </lineage>
</organism>
<keyword evidence="7" id="KW-0805">Transcription regulation</keyword>
<dbReference type="InterPro" id="IPR001497">
    <property type="entry name" value="MethylDNA_cys_MeTrfase_AS"/>
</dbReference>